<gene>
    <name evidence="2" type="ORF">CEE69_04965</name>
</gene>
<dbReference type="Gene3D" id="2.60.120.560">
    <property type="entry name" value="Exo-inulinase, domain 1"/>
    <property type="match status" value="1"/>
</dbReference>
<dbReference type="AlphaFoldDB" id="A0A2G1WCD9"/>
<comment type="caution">
    <text evidence="2">The sequence shown here is derived from an EMBL/GenBank/DDBJ whole genome shotgun (WGS) entry which is preliminary data.</text>
</comment>
<reference evidence="2 3" key="1">
    <citation type="submission" date="2017-06" db="EMBL/GenBank/DDBJ databases">
        <title>Description of Rhodopirellula bahusiensis sp. nov.</title>
        <authorList>
            <person name="Kizina J."/>
            <person name="Harder J."/>
        </authorList>
    </citation>
    <scope>NUCLEOTIDE SEQUENCE [LARGE SCALE GENOMIC DNA]</scope>
    <source>
        <strain evidence="2 3">SWK21</strain>
    </source>
</reference>
<dbReference type="EMBL" id="NIZW01000002">
    <property type="protein sequence ID" value="PHQ36702.1"/>
    <property type="molecule type" value="Genomic_DNA"/>
</dbReference>
<evidence type="ECO:0000313" key="2">
    <source>
        <dbReference type="EMBL" id="PHQ36702.1"/>
    </source>
</evidence>
<dbReference type="Proteomes" id="UP000225740">
    <property type="component" value="Unassembled WGS sequence"/>
</dbReference>
<accession>A0A2G1WCD9</accession>
<evidence type="ECO:0000256" key="1">
    <source>
        <dbReference type="SAM" id="MobiDB-lite"/>
    </source>
</evidence>
<proteinExistence type="predicted"/>
<feature type="region of interest" description="Disordered" evidence="1">
    <location>
        <begin position="1"/>
        <end position="21"/>
    </location>
</feature>
<keyword evidence="3" id="KW-1185">Reference proteome</keyword>
<protein>
    <submittedName>
        <fullName evidence="2">Uncharacterized protein</fullName>
    </submittedName>
</protein>
<sequence>MQANAERPNGNSIEFQGQSWKGSPPVQLDAIYHQGQNSLRVRTNGADSIATVEGVQFQTGTIEMDVSAPQRSHPTLALFVDESGMNYDRITLNPWPQFNDQLPRRLRQGVVTTGVHQSVVVNFNHGNSVDWARERWFHVRLEVDEGICRIYIDDDARPAFLFATSDQAKSGGGVGIVSSSVFIRNLKICPLKQQAAKTPFGNSVSTRSIAGQIQ</sequence>
<evidence type="ECO:0000313" key="3">
    <source>
        <dbReference type="Proteomes" id="UP000225740"/>
    </source>
</evidence>
<organism evidence="2 3">
    <name type="scientific">Rhodopirellula bahusiensis</name>
    <dbReference type="NCBI Taxonomy" id="2014065"/>
    <lineage>
        <taxon>Bacteria</taxon>
        <taxon>Pseudomonadati</taxon>
        <taxon>Planctomycetota</taxon>
        <taxon>Planctomycetia</taxon>
        <taxon>Pirellulales</taxon>
        <taxon>Pirellulaceae</taxon>
        <taxon>Rhodopirellula</taxon>
    </lineage>
</organism>
<name>A0A2G1WCD9_9BACT</name>